<proteinExistence type="predicted"/>
<evidence type="ECO:0000256" key="1">
    <source>
        <dbReference type="ARBA" id="ARBA00004442"/>
    </source>
</evidence>
<dbReference type="SUPFAM" id="SSF103088">
    <property type="entry name" value="OmpA-like"/>
    <property type="match status" value="1"/>
</dbReference>
<dbReference type="PROSITE" id="PS51123">
    <property type="entry name" value="OMPA_2"/>
    <property type="match status" value="1"/>
</dbReference>
<keyword evidence="5" id="KW-0175">Coiled coil</keyword>
<name>A0A7Z7IY70_XANCH</name>
<dbReference type="AlphaFoldDB" id="A0A7Z7IY70"/>
<dbReference type="InterPro" id="IPR006665">
    <property type="entry name" value="OmpA-like"/>
</dbReference>
<dbReference type="GO" id="GO:0009279">
    <property type="term" value="C:cell outer membrane"/>
    <property type="evidence" value="ECO:0007669"/>
    <property type="project" value="UniProtKB-SubCell"/>
</dbReference>
<keyword evidence="2 4" id="KW-0472">Membrane</keyword>
<dbReference type="EMBL" id="OCZC01000056">
    <property type="protein sequence ID" value="SOO23792.1"/>
    <property type="molecule type" value="Genomic_DNA"/>
</dbReference>
<comment type="subcellular location">
    <subcellularLocation>
        <location evidence="1">Cell outer membrane</location>
    </subcellularLocation>
</comment>
<dbReference type="CDD" id="cd07185">
    <property type="entry name" value="OmpA_C-like"/>
    <property type="match status" value="1"/>
</dbReference>
<protein>
    <submittedName>
        <fullName evidence="7">Putative OmpA/MotB domain protein</fullName>
    </submittedName>
</protein>
<comment type="caution">
    <text evidence="7">The sequence shown here is derived from an EMBL/GenBank/DDBJ whole genome shotgun (WGS) entry which is preliminary data.</text>
</comment>
<gene>
    <name evidence="7" type="ORF">XFF6991_30112</name>
</gene>
<dbReference type="Gene3D" id="3.30.1330.60">
    <property type="entry name" value="OmpA-like domain"/>
    <property type="match status" value="1"/>
</dbReference>
<evidence type="ECO:0000256" key="4">
    <source>
        <dbReference type="PROSITE-ProRule" id="PRU00473"/>
    </source>
</evidence>
<dbReference type="InterPro" id="IPR050330">
    <property type="entry name" value="Bact_OuterMem_StrucFunc"/>
</dbReference>
<sequence>MKRQVLKASIAGLLVVSPVVYAGFRVIEEGSAPKPSTPLQIATEAQENTRLHGELSVLQQQEAALRAEHERTAAELERVRVALAEAELSRARALDKLETLSMRFAFGQTAFIPTAEESASLIRTAHAADHVSVTGYTDSWGSRSANERVALARAESAKQYLVQSGITESKVSTASGTGVYAASNDTAAGRAANRRVVFAFRYPVGPEAPVESGTVQ</sequence>
<evidence type="ECO:0000313" key="7">
    <source>
        <dbReference type="EMBL" id="SOO23792.1"/>
    </source>
</evidence>
<dbReference type="Pfam" id="PF00691">
    <property type="entry name" value="OmpA"/>
    <property type="match status" value="1"/>
</dbReference>
<dbReference type="PANTHER" id="PTHR30329">
    <property type="entry name" value="STATOR ELEMENT OF FLAGELLAR MOTOR COMPLEX"/>
    <property type="match status" value="1"/>
</dbReference>
<dbReference type="PRINTS" id="PR01021">
    <property type="entry name" value="OMPADOMAIN"/>
</dbReference>
<dbReference type="InterPro" id="IPR006664">
    <property type="entry name" value="OMP_bac"/>
</dbReference>
<dbReference type="Proteomes" id="UP000234345">
    <property type="component" value="Unassembled WGS sequence"/>
</dbReference>
<feature type="domain" description="OmpA-like" evidence="6">
    <location>
        <begin position="91"/>
        <end position="204"/>
    </location>
</feature>
<evidence type="ECO:0000313" key="8">
    <source>
        <dbReference type="Proteomes" id="UP000234345"/>
    </source>
</evidence>
<keyword evidence="3" id="KW-0998">Cell outer membrane</keyword>
<evidence type="ECO:0000259" key="6">
    <source>
        <dbReference type="PROSITE" id="PS51123"/>
    </source>
</evidence>
<organism evidence="7 8">
    <name type="scientific">Xanthomonas campestris pv. phaseoli</name>
    <dbReference type="NCBI Taxonomy" id="317013"/>
    <lineage>
        <taxon>Bacteria</taxon>
        <taxon>Pseudomonadati</taxon>
        <taxon>Pseudomonadota</taxon>
        <taxon>Gammaproteobacteria</taxon>
        <taxon>Lysobacterales</taxon>
        <taxon>Lysobacteraceae</taxon>
        <taxon>Xanthomonas</taxon>
    </lineage>
</organism>
<evidence type="ECO:0000256" key="3">
    <source>
        <dbReference type="ARBA" id="ARBA00023237"/>
    </source>
</evidence>
<evidence type="ECO:0000256" key="5">
    <source>
        <dbReference type="SAM" id="Coils"/>
    </source>
</evidence>
<dbReference type="InterPro" id="IPR036737">
    <property type="entry name" value="OmpA-like_sf"/>
</dbReference>
<reference evidence="7 8" key="1">
    <citation type="submission" date="2017-10" db="EMBL/GenBank/DDBJ databases">
        <authorList>
            <person name="Regsiter A."/>
            <person name="William W."/>
        </authorList>
    </citation>
    <scope>NUCLEOTIDE SEQUENCE [LARGE SCALE GENOMIC DNA]</scope>
    <source>
        <strain evidence="7 8">CFBP6991</strain>
    </source>
</reference>
<accession>A0A7Z7IY70</accession>
<dbReference type="PANTHER" id="PTHR30329:SF21">
    <property type="entry name" value="LIPOPROTEIN YIAD-RELATED"/>
    <property type="match status" value="1"/>
</dbReference>
<evidence type="ECO:0000256" key="2">
    <source>
        <dbReference type="ARBA" id="ARBA00023136"/>
    </source>
</evidence>
<dbReference type="RefSeq" id="WP_099866713.1">
    <property type="nucleotide sequence ID" value="NZ_OCZC01000056.1"/>
</dbReference>
<feature type="coiled-coil region" evidence="5">
    <location>
        <begin position="55"/>
        <end position="103"/>
    </location>
</feature>